<evidence type="ECO:0000259" key="5">
    <source>
        <dbReference type="PROSITE" id="PS51999"/>
    </source>
</evidence>
<proteinExistence type="predicted"/>
<evidence type="ECO:0000256" key="1">
    <source>
        <dbReference type="ARBA" id="ARBA00022723"/>
    </source>
</evidence>
<comment type="caution">
    <text evidence="6">The sequence shown here is derived from an EMBL/GenBank/DDBJ whole genome shotgun (WGS) entry which is preliminary data.</text>
</comment>
<dbReference type="PROSITE" id="PS51999">
    <property type="entry name" value="ZF_GRF"/>
    <property type="match status" value="1"/>
</dbReference>
<keyword evidence="2 4" id="KW-0863">Zinc-finger</keyword>
<feature type="domain" description="GRF-type" evidence="5">
    <location>
        <begin position="10"/>
        <end position="52"/>
    </location>
</feature>
<dbReference type="OrthoDB" id="912775at2759"/>
<sequence length="130" mass="14534">MSFVTGSVDCYCGRRAVIRTSWTTENPGLRFQACLKNEEGGGCVFFDWYDPPMCRRAKALIPGLLKKMNANEEDILKLKKETLGGLGLKLRTSSIVEMELGLAYGAACADTLCYKSGFQWLQPNLHQKFD</sequence>
<gene>
    <name evidence="6" type="ORF">STAS_06676</name>
</gene>
<dbReference type="AlphaFoldDB" id="A0A5A7PDD1"/>
<name>A0A5A7PDD1_STRAF</name>
<keyword evidence="3" id="KW-0862">Zinc</keyword>
<keyword evidence="7" id="KW-1185">Reference proteome</keyword>
<dbReference type="InterPro" id="IPR010666">
    <property type="entry name" value="Znf_GRF"/>
</dbReference>
<evidence type="ECO:0000256" key="4">
    <source>
        <dbReference type="PROSITE-ProRule" id="PRU01343"/>
    </source>
</evidence>
<evidence type="ECO:0000313" key="6">
    <source>
        <dbReference type="EMBL" id="GER30712.1"/>
    </source>
</evidence>
<protein>
    <submittedName>
        <fullName evidence="6">GRF zinc finger containing protein</fullName>
    </submittedName>
</protein>
<dbReference type="EMBL" id="BKCP01004383">
    <property type="protein sequence ID" value="GER30712.1"/>
    <property type="molecule type" value="Genomic_DNA"/>
</dbReference>
<evidence type="ECO:0000256" key="2">
    <source>
        <dbReference type="ARBA" id="ARBA00022771"/>
    </source>
</evidence>
<accession>A0A5A7PDD1</accession>
<organism evidence="6 7">
    <name type="scientific">Striga asiatica</name>
    <name type="common">Asiatic witchweed</name>
    <name type="synonym">Buchnera asiatica</name>
    <dbReference type="NCBI Taxonomy" id="4170"/>
    <lineage>
        <taxon>Eukaryota</taxon>
        <taxon>Viridiplantae</taxon>
        <taxon>Streptophyta</taxon>
        <taxon>Embryophyta</taxon>
        <taxon>Tracheophyta</taxon>
        <taxon>Spermatophyta</taxon>
        <taxon>Magnoliopsida</taxon>
        <taxon>eudicotyledons</taxon>
        <taxon>Gunneridae</taxon>
        <taxon>Pentapetalae</taxon>
        <taxon>asterids</taxon>
        <taxon>lamiids</taxon>
        <taxon>Lamiales</taxon>
        <taxon>Orobanchaceae</taxon>
        <taxon>Buchnereae</taxon>
        <taxon>Striga</taxon>
    </lineage>
</organism>
<dbReference type="Proteomes" id="UP000325081">
    <property type="component" value="Unassembled WGS sequence"/>
</dbReference>
<dbReference type="Pfam" id="PF06839">
    <property type="entry name" value="Zn_ribbon_GRF"/>
    <property type="match status" value="1"/>
</dbReference>
<reference evidence="7" key="1">
    <citation type="journal article" date="2019" name="Curr. Biol.">
        <title>Genome Sequence of Striga asiatica Provides Insight into the Evolution of Plant Parasitism.</title>
        <authorList>
            <person name="Yoshida S."/>
            <person name="Kim S."/>
            <person name="Wafula E.K."/>
            <person name="Tanskanen J."/>
            <person name="Kim Y.M."/>
            <person name="Honaas L."/>
            <person name="Yang Z."/>
            <person name="Spallek T."/>
            <person name="Conn C.E."/>
            <person name="Ichihashi Y."/>
            <person name="Cheong K."/>
            <person name="Cui S."/>
            <person name="Der J.P."/>
            <person name="Gundlach H."/>
            <person name="Jiao Y."/>
            <person name="Hori C."/>
            <person name="Ishida J.K."/>
            <person name="Kasahara H."/>
            <person name="Kiba T."/>
            <person name="Kim M.S."/>
            <person name="Koo N."/>
            <person name="Laohavisit A."/>
            <person name="Lee Y.H."/>
            <person name="Lumba S."/>
            <person name="McCourt P."/>
            <person name="Mortimer J.C."/>
            <person name="Mutuku J.M."/>
            <person name="Nomura T."/>
            <person name="Sasaki-Sekimoto Y."/>
            <person name="Seto Y."/>
            <person name="Wang Y."/>
            <person name="Wakatake T."/>
            <person name="Sakakibara H."/>
            <person name="Demura T."/>
            <person name="Yamaguchi S."/>
            <person name="Yoneyama K."/>
            <person name="Manabe R.I."/>
            <person name="Nelson D.C."/>
            <person name="Schulman A.H."/>
            <person name="Timko M.P."/>
            <person name="dePamphilis C.W."/>
            <person name="Choi D."/>
            <person name="Shirasu K."/>
        </authorList>
    </citation>
    <scope>NUCLEOTIDE SEQUENCE [LARGE SCALE GENOMIC DNA]</scope>
    <source>
        <strain evidence="7">cv. UVA1</strain>
    </source>
</reference>
<dbReference type="PANTHER" id="PTHR33248">
    <property type="entry name" value="ZINC ION-BINDING PROTEIN"/>
    <property type="match status" value="1"/>
</dbReference>
<evidence type="ECO:0000313" key="7">
    <source>
        <dbReference type="Proteomes" id="UP000325081"/>
    </source>
</evidence>
<dbReference type="GO" id="GO:0008270">
    <property type="term" value="F:zinc ion binding"/>
    <property type="evidence" value="ECO:0007669"/>
    <property type="project" value="UniProtKB-KW"/>
</dbReference>
<keyword evidence="1" id="KW-0479">Metal-binding</keyword>
<evidence type="ECO:0000256" key="3">
    <source>
        <dbReference type="ARBA" id="ARBA00022833"/>
    </source>
</evidence>